<dbReference type="Proteomes" id="UP000001646">
    <property type="component" value="Chromosome 2"/>
</dbReference>
<dbReference type="SMART" id="SM00263">
    <property type="entry name" value="LYZ1"/>
    <property type="match status" value="1"/>
</dbReference>
<dbReference type="KEGG" id="acs:100554861"/>
<dbReference type="PANTHER" id="PTHR11407">
    <property type="entry name" value="LYSOZYME C"/>
    <property type="match status" value="1"/>
</dbReference>
<dbReference type="InParanoid" id="G1KFS6"/>
<dbReference type="GeneID" id="100554861"/>
<keyword evidence="7" id="KW-1185">Reference proteome</keyword>
<dbReference type="Pfam" id="PF00062">
    <property type="entry name" value="Lys"/>
    <property type="match status" value="1"/>
</dbReference>
<dbReference type="OrthoDB" id="17373at2759"/>
<name>G1KFS6_ANOCA</name>
<feature type="chain" id="PRO_5003413513" description="Glycosyl hydrolases family 22 (GH22) domain-containing protein" evidence="4">
    <location>
        <begin position="28"/>
        <end position="156"/>
    </location>
</feature>
<protein>
    <recommendedName>
        <fullName evidence="5">Glycosyl hydrolases family 22 (GH22) domain-containing protein</fullName>
    </recommendedName>
</protein>
<dbReference type="PANTHER" id="PTHR11407:SF69">
    <property type="entry name" value="LYSOZYME C, MILK ISOZYME"/>
    <property type="match status" value="1"/>
</dbReference>
<keyword evidence="2" id="KW-1015">Disulfide bond</keyword>
<sequence length="156" mass="17566">MPHPSGSAEMKVLAFTLFCLFIAVNEAKVYERCELARKLKNSRLDVSSGYSIADWVCLAYYESRFNSRAVGPPNRNGSRDYGIFQINSRWWCSNGKGTTANGCRSSCSAFTDDDITNDIACAKRIVKDPNGIRAWVAWVKYCQGKNLTRWTQGCRL</sequence>
<dbReference type="GO" id="GO:0003796">
    <property type="term" value="F:lysozyme activity"/>
    <property type="evidence" value="ECO:0000318"/>
    <property type="project" value="GO_Central"/>
</dbReference>
<dbReference type="PROSITE" id="PS51348">
    <property type="entry name" value="GLYCOSYL_HYDROL_F22_2"/>
    <property type="match status" value="1"/>
</dbReference>
<dbReference type="InterPro" id="IPR001916">
    <property type="entry name" value="Glyco_hydro_22"/>
</dbReference>
<dbReference type="SUPFAM" id="SSF53955">
    <property type="entry name" value="Lysozyme-like"/>
    <property type="match status" value="1"/>
</dbReference>
<dbReference type="FunFam" id="1.10.530.10:FF:000001">
    <property type="entry name" value="Lysozyme C"/>
    <property type="match status" value="1"/>
</dbReference>
<evidence type="ECO:0000256" key="4">
    <source>
        <dbReference type="SAM" id="SignalP"/>
    </source>
</evidence>
<dbReference type="PRINTS" id="PR00135">
    <property type="entry name" value="LYZLACT"/>
</dbReference>
<evidence type="ECO:0000256" key="1">
    <source>
        <dbReference type="ARBA" id="ARBA00010859"/>
    </source>
</evidence>
<evidence type="ECO:0000256" key="3">
    <source>
        <dbReference type="RuleBase" id="RU004440"/>
    </source>
</evidence>
<accession>G1KFS6</accession>
<feature type="signal peptide" evidence="4">
    <location>
        <begin position="1"/>
        <end position="27"/>
    </location>
</feature>
<comment type="similarity">
    <text evidence="1 3">Belongs to the glycosyl hydrolase 22 family.</text>
</comment>
<dbReference type="InterPro" id="IPR019799">
    <property type="entry name" value="Glyco_hydro_22_CS"/>
</dbReference>
<feature type="domain" description="Glycosyl hydrolases family 22 (GH22)" evidence="5">
    <location>
        <begin position="103"/>
        <end position="121"/>
    </location>
</feature>
<gene>
    <name evidence="6" type="primary">LOC100554861</name>
</gene>
<evidence type="ECO:0000256" key="2">
    <source>
        <dbReference type="ARBA" id="ARBA00023157"/>
    </source>
</evidence>
<reference evidence="6 7" key="1">
    <citation type="submission" date="2009-12" db="EMBL/GenBank/DDBJ databases">
        <title>The Genome Sequence of Anolis carolinensis (Green Anole Lizard).</title>
        <authorList>
            <consortium name="The Genome Sequencing Platform"/>
            <person name="Di Palma F."/>
            <person name="Alfoldi J."/>
            <person name="Heiman D."/>
            <person name="Young S."/>
            <person name="Grabherr M."/>
            <person name="Johnson J."/>
            <person name="Lander E.S."/>
            <person name="Lindblad-Toh K."/>
        </authorList>
    </citation>
    <scope>NUCLEOTIDE SEQUENCE [LARGE SCALE GENOMIC DNA]</scope>
    <source>
        <strain evidence="6 7">JBL SC #1</strain>
    </source>
</reference>
<proteinExistence type="inferred from homology"/>
<dbReference type="GeneTree" id="ENSGT00940000153832"/>
<dbReference type="CDD" id="cd16897">
    <property type="entry name" value="LYZ_C"/>
    <property type="match status" value="1"/>
</dbReference>
<dbReference type="HOGENOM" id="CLU_111620_0_1_1"/>
<dbReference type="AlphaFoldDB" id="G1KFS6"/>
<evidence type="ECO:0000313" key="6">
    <source>
        <dbReference type="Ensembl" id="ENSACAP00000006668.3"/>
    </source>
</evidence>
<dbReference type="PROSITE" id="PS00128">
    <property type="entry name" value="GLYCOSYL_HYDROL_F22_1"/>
    <property type="match status" value="1"/>
</dbReference>
<dbReference type="Gene3D" id="1.10.530.10">
    <property type="match status" value="1"/>
</dbReference>
<reference evidence="6" key="2">
    <citation type="submission" date="2025-08" db="UniProtKB">
        <authorList>
            <consortium name="Ensembl"/>
        </authorList>
    </citation>
    <scope>IDENTIFICATION</scope>
</reference>
<dbReference type="eggNOG" id="ENOG502S1S1">
    <property type="taxonomic scope" value="Eukaryota"/>
</dbReference>
<dbReference type="InterPro" id="IPR023346">
    <property type="entry name" value="Lysozyme-like_dom_sf"/>
</dbReference>
<keyword evidence="4" id="KW-0732">Signal</keyword>
<reference evidence="6" key="3">
    <citation type="submission" date="2025-09" db="UniProtKB">
        <authorList>
            <consortium name="Ensembl"/>
        </authorList>
    </citation>
    <scope>IDENTIFICATION</scope>
</reference>
<dbReference type="InterPro" id="IPR000974">
    <property type="entry name" value="Glyco_hydro_22_lys"/>
</dbReference>
<organism evidence="6 7">
    <name type="scientific">Anolis carolinensis</name>
    <name type="common">Green anole</name>
    <name type="synonym">American chameleon</name>
    <dbReference type="NCBI Taxonomy" id="28377"/>
    <lineage>
        <taxon>Eukaryota</taxon>
        <taxon>Metazoa</taxon>
        <taxon>Chordata</taxon>
        <taxon>Craniata</taxon>
        <taxon>Vertebrata</taxon>
        <taxon>Euteleostomi</taxon>
        <taxon>Lepidosauria</taxon>
        <taxon>Squamata</taxon>
        <taxon>Bifurcata</taxon>
        <taxon>Unidentata</taxon>
        <taxon>Episquamata</taxon>
        <taxon>Toxicofera</taxon>
        <taxon>Iguania</taxon>
        <taxon>Dactyloidae</taxon>
        <taxon>Anolis</taxon>
    </lineage>
</organism>
<dbReference type="Bgee" id="ENSACAG00000006796">
    <property type="expression patterns" value="Expressed in adrenal gland and 6 other cell types or tissues"/>
</dbReference>
<evidence type="ECO:0000313" key="7">
    <source>
        <dbReference type="Proteomes" id="UP000001646"/>
    </source>
</evidence>
<evidence type="ECO:0000259" key="5">
    <source>
        <dbReference type="PROSITE" id="PS00128"/>
    </source>
</evidence>
<dbReference type="Ensembl" id="ENSACAT00000006814.4">
    <property type="protein sequence ID" value="ENSACAP00000006668.3"/>
    <property type="gene ID" value="ENSACAG00000006796.4"/>
</dbReference>
<dbReference type="PRINTS" id="PR00137">
    <property type="entry name" value="LYSOZYME"/>
</dbReference>